<evidence type="ECO:0000256" key="1">
    <source>
        <dbReference type="ARBA" id="ARBA00004141"/>
    </source>
</evidence>
<feature type="domain" description="Potassium channel" evidence="11">
    <location>
        <begin position="96"/>
        <end position="151"/>
    </location>
</feature>
<keyword evidence="13" id="KW-1185">Reference proteome</keyword>
<dbReference type="InterPro" id="IPR003280">
    <property type="entry name" value="2pore_dom_K_chnl"/>
</dbReference>
<feature type="transmembrane region" description="Helical" evidence="10">
    <location>
        <begin position="726"/>
        <end position="750"/>
    </location>
</feature>
<comment type="caution">
    <text evidence="12">The sequence shown here is derived from an EMBL/GenBank/DDBJ whole genome shotgun (WGS) entry which is preliminary data.</text>
</comment>
<dbReference type="PRINTS" id="PR01333">
    <property type="entry name" value="2POREKCHANEL"/>
</dbReference>
<evidence type="ECO:0000256" key="4">
    <source>
        <dbReference type="ARBA" id="ARBA00022989"/>
    </source>
</evidence>
<keyword evidence="5 8" id="KW-0406">Ion transport</keyword>
<dbReference type="GO" id="GO:0015271">
    <property type="term" value="F:outward rectifier potassium channel activity"/>
    <property type="evidence" value="ECO:0007669"/>
    <property type="project" value="TreeGrafter"/>
</dbReference>
<feature type="transmembrane region" description="Helical" evidence="10">
    <location>
        <begin position="95"/>
        <end position="115"/>
    </location>
</feature>
<dbReference type="PANTHER" id="PTHR11003:SF331">
    <property type="entry name" value="OPEN RECTIFIER POTASSIUM CHANNEL PROTEIN 1"/>
    <property type="match status" value="1"/>
</dbReference>
<feature type="domain" description="Potassium channel" evidence="11">
    <location>
        <begin position="572"/>
        <end position="629"/>
    </location>
</feature>
<organism evidence="12 13">
    <name type="scientific">Pseudolycoriella hygida</name>
    <dbReference type="NCBI Taxonomy" id="35572"/>
    <lineage>
        <taxon>Eukaryota</taxon>
        <taxon>Metazoa</taxon>
        <taxon>Ecdysozoa</taxon>
        <taxon>Arthropoda</taxon>
        <taxon>Hexapoda</taxon>
        <taxon>Insecta</taxon>
        <taxon>Pterygota</taxon>
        <taxon>Neoptera</taxon>
        <taxon>Endopterygota</taxon>
        <taxon>Diptera</taxon>
        <taxon>Nematocera</taxon>
        <taxon>Sciaroidea</taxon>
        <taxon>Sciaridae</taxon>
        <taxon>Pseudolycoriella</taxon>
    </lineage>
</organism>
<dbReference type="GO" id="GO:0005886">
    <property type="term" value="C:plasma membrane"/>
    <property type="evidence" value="ECO:0007669"/>
    <property type="project" value="TreeGrafter"/>
</dbReference>
<feature type="transmembrane region" description="Helical" evidence="10">
    <location>
        <begin position="577"/>
        <end position="596"/>
    </location>
</feature>
<evidence type="ECO:0000256" key="9">
    <source>
        <dbReference type="SAM" id="MobiDB-lite"/>
    </source>
</evidence>
<comment type="subcellular location">
    <subcellularLocation>
        <location evidence="1">Membrane</location>
        <topology evidence="1">Multi-pass membrane protein</topology>
    </subcellularLocation>
</comment>
<feature type="transmembrane region" description="Helical" evidence="10">
    <location>
        <begin position="127"/>
        <end position="156"/>
    </location>
</feature>
<feature type="domain" description="Potassium channel" evidence="11">
    <location>
        <begin position="672"/>
        <end position="751"/>
    </location>
</feature>
<accession>A0A9Q0MNK7</accession>
<keyword evidence="3 8" id="KW-0812">Transmembrane</keyword>
<feature type="transmembrane region" description="Helical" evidence="10">
    <location>
        <begin position="246"/>
        <end position="272"/>
    </location>
</feature>
<evidence type="ECO:0000259" key="11">
    <source>
        <dbReference type="Pfam" id="PF07885"/>
    </source>
</evidence>
<evidence type="ECO:0000256" key="7">
    <source>
        <dbReference type="ARBA" id="ARBA00023303"/>
    </source>
</evidence>
<dbReference type="Proteomes" id="UP001151699">
    <property type="component" value="Chromosome C"/>
</dbReference>
<dbReference type="Gene3D" id="1.10.287.70">
    <property type="match status" value="2"/>
</dbReference>
<sequence length="1239" mass="143167">MEYYIRMSLRQWIAMFLFYAMYVFLGTSIFYTLEHNLETDRREIRLQERIEINEILTAYTSPDDIELQTKILAKVSDYCGRKVTNHTLDEYPDPYVWNFFHAFYFSFTTCTTVGYGNISPSTSLGRIILCFYALFGIPISCFFIASVAHFFAATYVRLYQQYLEYKHANTKNYVPPALGFVGKICLYLTPGLVIFIFVPAIFFTYFEDWDYVRSVYYAFVTLSTVGYGDLVPTFQTHQEREFHFYFLIYEIFIIFWNIAGLGYVLMLINFVAKAMKCKRVAKWEHKISENIRATEHLVRQQVSKDLNFLRRLLNETVYADEDAKKQYHSLPRSSSCPELSMFHYRTSIRNARGRSYSVATGRRFSKLSTTTLNRTQSDGVLHLIDREKTFGNSAQVINGDLINRVVSALGSIRKYDGEQSSSEFGVNGFSDSQILANEGKCSGWSINRSEAGFHASRIDSLNGSNQLTWNGSNSHMMEDTPTSPRHAAFCRSVSLNMPEDDSNLQNIVNREVLSRILKKTNSPVSRLLSTQELLVKYTSPDNVTIQNEVLEKVSIYCKKRVTNHTLDAYVDPHVWSFYHSVFFSFTVCSTLGYGNITPTHSFGRYFMIVYALIGMPVNAILYTYLGEYFGKTFTRIYKRYKAYKLATNENYVPRRLGMIAQVSLYLVPASIVLIFLPSCLFTYFEGWSYSDSVYYSFVTLSTIGFGDFIPTFQPHQERVFGIYFQFYQAFVIIWLVFGLSYLLMLIGFIARGMRSKRITRLEHQLSENIKITQNRIWSGVTKDVSYLRRILNEIYMLKFKPVYDEPDDDFCFNNHFPRSASCPSLQLYRTNLLTEFVRKRTLSDYQVYPCDIDNTTLLSRHSESDLFRINKTKTFREKNGLPFDTGDVLARVVHALGNLTAKDDEGENIDDSNTITSVISIKSSEHEYSIPPAKPRLRAVSAYRKPSIKPIESPHKWTWNGTNTQIQEFRNMRHKLKIIDKEIVRDENMASTVKIDDSPLKPLIPALHQKLNPHTKINIPKLNVDHHQKRCSIVGVENVLPKRRPSRLGYLKPLPNPSSRRPSIFDIQENQVDKNLLENTTIADLIRALETAHTLNNSSHDPALQELLGVGPFMPPQRLNNRRNSMYPRYSEQVLMMEQQIPSMNGNLDSLSKLDPNASAQRRFSVHPNPFRRSSVTTSLKQRRQSMRPSHLMNNECSVTGRFTVSTRLRPTNSFRKQNNTLRGNRLVELNEKSDDKNV</sequence>
<proteinExistence type="inferred from homology"/>
<feature type="transmembrane region" description="Helical" evidence="10">
    <location>
        <begin position="12"/>
        <end position="33"/>
    </location>
</feature>
<dbReference type="InterPro" id="IPR013099">
    <property type="entry name" value="K_chnl_dom"/>
</dbReference>
<keyword evidence="4 10" id="KW-1133">Transmembrane helix</keyword>
<evidence type="ECO:0000256" key="6">
    <source>
        <dbReference type="ARBA" id="ARBA00023136"/>
    </source>
</evidence>
<dbReference type="AlphaFoldDB" id="A0A9Q0MNK7"/>
<reference evidence="12" key="1">
    <citation type="submission" date="2022-07" db="EMBL/GenBank/DDBJ databases">
        <authorList>
            <person name="Trinca V."/>
            <person name="Uliana J.V.C."/>
            <person name="Torres T.T."/>
            <person name="Ward R.J."/>
            <person name="Monesi N."/>
        </authorList>
    </citation>
    <scope>NUCLEOTIDE SEQUENCE</scope>
    <source>
        <strain evidence="12">HSMRA1968</strain>
        <tissue evidence="12">Whole embryos</tissue>
    </source>
</reference>
<name>A0A9Q0MNK7_9DIPT</name>
<keyword evidence="2 8" id="KW-0813">Transport</keyword>
<keyword evidence="7 8" id="KW-0407">Ion channel</keyword>
<evidence type="ECO:0000313" key="13">
    <source>
        <dbReference type="Proteomes" id="UP001151699"/>
    </source>
</evidence>
<feature type="transmembrane region" description="Helical" evidence="10">
    <location>
        <begin position="176"/>
        <end position="203"/>
    </location>
</feature>
<keyword evidence="6 10" id="KW-0472">Membrane</keyword>
<gene>
    <name evidence="12" type="primary">Ork1_2</name>
    <name evidence="12" type="ORF">Bhyg_13613</name>
</gene>
<dbReference type="PANTHER" id="PTHR11003">
    <property type="entry name" value="POTASSIUM CHANNEL, SUBFAMILY K"/>
    <property type="match status" value="1"/>
</dbReference>
<evidence type="ECO:0000256" key="8">
    <source>
        <dbReference type="RuleBase" id="RU003857"/>
    </source>
</evidence>
<feature type="region of interest" description="Disordered" evidence="9">
    <location>
        <begin position="1169"/>
        <end position="1189"/>
    </location>
</feature>
<feature type="domain" description="Potassium channel" evidence="11">
    <location>
        <begin position="193"/>
        <end position="275"/>
    </location>
</feature>
<dbReference type="OrthoDB" id="297496at2759"/>
<feature type="transmembrane region" description="Helical" evidence="10">
    <location>
        <begin position="602"/>
        <end position="625"/>
    </location>
</feature>
<evidence type="ECO:0000256" key="2">
    <source>
        <dbReference type="ARBA" id="ARBA00022448"/>
    </source>
</evidence>
<evidence type="ECO:0000256" key="3">
    <source>
        <dbReference type="ARBA" id="ARBA00022692"/>
    </source>
</evidence>
<evidence type="ECO:0000256" key="10">
    <source>
        <dbReference type="SAM" id="Phobius"/>
    </source>
</evidence>
<dbReference type="Pfam" id="PF07885">
    <property type="entry name" value="Ion_trans_2"/>
    <property type="match status" value="4"/>
</dbReference>
<dbReference type="SUPFAM" id="SSF81324">
    <property type="entry name" value="Voltage-gated potassium channels"/>
    <property type="match status" value="4"/>
</dbReference>
<dbReference type="GO" id="GO:0030322">
    <property type="term" value="P:stabilization of membrane potential"/>
    <property type="evidence" value="ECO:0007669"/>
    <property type="project" value="TreeGrafter"/>
</dbReference>
<feature type="transmembrane region" description="Helical" evidence="10">
    <location>
        <begin position="215"/>
        <end position="234"/>
    </location>
</feature>
<feature type="transmembrane region" description="Helical" evidence="10">
    <location>
        <begin position="664"/>
        <end position="684"/>
    </location>
</feature>
<dbReference type="EMBL" id="WJQU01000004">
    <property type="protein sequence ID" value="KAJ6635031.1"/>
    <property type="molecule type" value="Genomic_DNA"/>
</dbReference>
<protein>
    <submittedName>
        <fullName evidence="12">Open rectifier potassium channel protein 1</fullName>
    </submittedName>
</protein>
<evidence type="ECO:0000256" key="5">
    <source>
        <dbReference type="ARBA" id="ARBA00023065"/>
    </source>
</evidence>
<comment type="similarity">
    <text evidence="8">Belongs to the two pore domain potassium channel (TC 1.A.1.8) family.</text>
</comment>
<evidence type="ECO:0000313" key="12">
    <source>
        <dbReference type="EMBL" id="KAJ6635031.1"/>
    </source>
</evidence>
<dbReference type="GO" id="GO:0022841">
    <property type="term" value="F:potassium ion leak channel activity"/>
    <property type="evidence" value="ECO:0007669"/>
    <property type="project" value="TreeGrafter"/>
</dbReference>